<evidence type="ECO:0000256" key="2">
    <source>
        <dbReference type="ARBA" id="ARBA00023125"/>
    </source>
</evidence>
<dbReference type="InterPro" id="IPR036388">
    <property type="entry name" value="WH-like_DNA-bd_sf"/>
</dbReference>
<evidence type="ECO:0000256" key="3">
    <source>
        <dbReference type="ARBA" id="ARBA00023163"/>
    </source>
</evidence>
<gene>
    <name evidence="5" type="ORF">UFOPK1541_00310</name>
</gene>
<feature type="domain" description="HTH arsR-type" evidence="4">
    <location>
        <begin position="10"/>
        <end position="80"/>
    </location>
</feature>
<dbReference type="GO" id="GO:0003700">
    <property type="term" value="F:DNA-binding transcription factor activity"/>
    <property type="evidence" value="ECO:0007669"/>
    <property type="project" value="InterPro"/>
</dbReference>
<dbReference type="InterPro" id="IPR011991">
    <property type="entry name" value="ArsR-like_HTH"/>
</dbReference>
<dbReference type="InterPro" id="IPR051081">
    <property type="entry name" value="HTH_MetalResp_TranReg"/>
</dbReference>
<dbReference type="Pfam" id="PF12840">
    <property type="entry name" value="HTH_20"/>
    <property type="match status" value="1"/>
</dbReference>
<reference evidence="5" key="1">
    <citation type="submission" date="2020-05" db="EMBL/GenBank/DDBJ databases">
        <authorList>
            <person name="Chiriac C."/>
            <person name="Salcher M."/>
            <person name="Ghai R."/>
            <person name="Kavagutti S V."/>
        </authorList>
    </citation>
    <scope>NUCLEOTIDE SEQUENCE</scope>
</reference>
<dbReference type="SMART" id="SM00418">
    <property type="entry name" value="HTH_ARSR"/>
    <property type="match status" value="1"/>
</dbReference>
<dbReference type="AlphaFoldDB" id="A0A6J6CL10"/>
<sequence>MKPHEIQFSLNLDALSAPQCRRIIEALIDEPMAITQLSKTCKLTPASINKHLEILKKSGLVKVRAVDGDQVAQIQKSKFKPTLDWFLNLSN</sequence>
<dbReference type="SUPFAM" id="SSF46785">
    <property type="entry name" value="Winged helix' DNA-binding domain"/>
    <property type="match status" value="1"/>
</dbReference>
<dbReference type="Gene3D" id="1.10.10.10">
    <property type="entry name" value="Winged helix-like DNA-binding domain superfamily/Winged helix DNA-binding domain"/>
    <property type="match status" value="1"/>
</dbReference>
<evidence type="ECO:0000259" key="4">
    <source>
        <dbReference type="SMART" id="SM00418"/>
    </source>
</evidence>
<accession>A0A6J6CL10</accession>
<evidence type="ECO:0000313" key="5">
    <source>
        <dbReference type="EMBL" id="CAB4551974.1"/>
    </source>
</evidence>
<dbReference type="PANTHER" id="PTHR33154">
    <property type="entry name" value="TRANSCRIPTIONAL REGULATOR, ARSR FAMILY"/>
    <property type="match status" value="1"/>
</dbReference>
<organism evidence="5">
    <name type="scientific">freshwater metagenome</name>
    <dbReference type="NCBI Taxonomy" id="449393"/>
    <lineage>
        <taxon>unclassified sequences</taxon>
        <taxon>metagenomes</taxon>
        <taxon>ecological metagenomes</taxon>
    </lineage>
</organism>
<keyword evidence="3" id="KW-0804">Transcription</keyword>
<evidence type="ECO:0000256" key="1">
    <source>
        <dbReference type="ARBA" id="ARBA00023015"/>
    </source>
</evidence>
<dbReference type="PANTHER" id="PTHR33154:SF33">
    <property type="entry name" value="TRANSCRIPTIONAL REPRESSOR SDPR"/>
    <property type="match status" value="1"/>
</dbReference>
<keyword evidence="2" id="KW-0238">DNA-binding</keyword>
<name>A0A6J6CL10_9ZZZZ</name>
<dbReference type="InterPro" id="IPR001845">
    <property type="entry name" value="HTH_ArsR_DNA-bd_dom"/>
</dbReference>
<dbReference type="EMBL" id="CAEZTA010000022">
    <property type="protein sequence ID" value="CAB4551974.1"/>
    <property type="molecule type" value="Genomic_DNA"/>
</dbReference>
<protein>
    <submittedName>
        <fullName evidence="5">Unannotated protein</fullName>
    </submittedName>
</protein>
<dbReference type="InterPro" id="IPR036390">
    <property type="entry name" value="WH_DNA-bd_sf"/>
</dbReference>
<dbReference type="CDD" id="cd00090">
    <property type="entry name" value="HTH_ARSR"/>
    <property type="match status" value="1"/>
</dbReference>
<keyword evidence="1" id="KW-0805">Transcription regulation</keyword>
<dbReference type="GO" id="GO:0003677">
    <property type="term" value="F:DNA binding"/>
    <property type="evidence" value="ECO:0007669"/>
    <property type="project" value="UniProtKB-KW"/>
</dbReference>
<proteinExistence type="predicted"/>